<feature type="domain" description="Glycosyltransferase 2-like" evidence="1">
    <location>
        <begin position="9"/>
        <end position="121"/>
    </location>
</feature>
<dbReference type="Proteomes" id="UP000268007">
    <property type="component" value="Unassembled WGS sequence"/>
</dbReference>
<dbReference type="InterPro" id="IPR029044">
    <property type="entry name" value="Nucleotide-diphossugar_trans"/>
</dbReference>
<dbReference type="GO" id="GO:0016758">
    <property type="term" value="F:hexosyltransferase activity"/>
    <property type="evidence" value="ECO:0007669"/>
    <property type="project" value="UniProtKB-ARBA"/>
</dbReference>
<reference evidence="2 3" key="1">
    <citation type="submission" date="2018-10" db="EMBL/GenBank/DDBJ databases">
        <title>Genomic Encyclopedia of Archaeal and Bacterial Type Strains, Phase II (KMG-II): from individual species to whole genera.</title>
        <authorList>
            <person name="Goeker M."/>
        </authorList>
    </citation>
    <scope>NUCLEOTIDE SEQUENCE [LARGE SCALE GENOMIC DNA]</scope>
    <source>
        <strain evidence="2 3">DSM 18602</strain>
    </source>
</reference>
<keyword evidence="2" id="KW-0808">Transferase</keyword>
<dbReference type="Gene3D" id="3.90.550.10">
    <property type="entry name" value="Spore Coat Polysaccharide Biosynthesis Protein SpsA, Chain A"/>
    <property type="match status" value="1"/>
</dbReference>
<dbReference type="Pfam" id="PF00535">
    <property type="entry name" value="Glycos_transf_2"/>
    <property type="match status" value="1"/>
</dbReference>
<protein>
    <submittedName>
        <fullName evidence="2">Glycosyl transferase family 2</fullName>
    </submittedName>
</protein>
<dbReference type="CDD" id="cd00761">
    <property type="entry name" value="Glyco_tranf_GTA_type"/>
    <property type="match status" value="1"/>
</dbReference>
<organism evidence="2 3">
    <name type="scientific">Mucilaginibacter gracilis</name>
    <dbReference type="NCBI Taxonomy" id="423350"/>
    <lineage>
        <taxon>Bacteria</taxon>
        <taxon>Pseudomonadati</taxon>
        <taxon>Bacteroidota</taxon>
        <taxon>Sphingobacteriia</taxon>
        <taxon>Sphingobacteriales</taxon>
        <taxon>Sphingobacteriaceae</taxon>
        <taxon>Mucilaginibacter</taxon>
    </lineage>
</organism>
<dbReference type="EMBL" id="RBKU01000001">
    <property type="protein sequence ID" value="RKR82250.1"/>
    <property type="molecule type" value="Genomic_DNA"/>
</dbReference>
<gene>
    <name evidence="2" type="ORF">BDD43_2426</name>
</gene>
<name>A0A495IZW1_9SPHI</name>
<dbReference type="InterPro" id="IPR001173">
    <property type="entry name" value="Glyco_trans_2-like"/>
</dbReference>
<dbReference type="PANTHER" id="PTHR22916">
    <property type="entry name" value="GLYCOSYLTRANSFERASE"/>
    <property type="match status" value="1"/>
</dbReference>
<dbReference type="SUPFAM" id="SSF53448">
    <property type="entry name" value="Nucleotide-diphospho-sugar transferases"/>
    <property type="match status" value="1"/>
</dbReference>
<evidence type="ECO:0000313" key="2">
    <source>
        <dbReference type="EMBL" id="RKR82250.1"/>
    </source>
</evidence>
<dbReference type="AlphaFoldDB" id="A0A495IZW1"/>
<sequence length="290" mass="32602">MKPKITCSILCYNYGSFLSQAIDSCLNQTIDKSLFEVLVIDDGSTDNTPEICARYGNQIRVSRTVNQGFSRSLSRGIEEANGEYVAYMDADDWWAPNKLEKILKVINDTCLVVIHPLQEVDGEGNLLGNIGACGNTSSVCVHREAALTLLPATSEIFARPLLDYGKGVIINEPLGYYRIHIKSMTDRSADSAHTAFFAKTSHVTADRLFELANNPPFWADSKEGILKLALWYRSEGKIKDFQRVTELKDKKRYLASWGQMITSMLKSRRGFGKREFRFSVRAILQALNIK</sequence>
<dbReference type="PANTHER" id="PTHR22916:SF3">
    <property type="entry name" value="UDP-GLCNAC:BETAGAL BETA-1,3-N-ACETYLGLUCOSAMINYLTRANSFERASE-LIKE PROTEIN 1"/>
    <property type="match status" value="1"/>
</dbReference>
<dbReference type="RefSeq" id="WP_121197872.1">
    <property type="nucleotide sequence ID" value="NZ_RBKU01000001.1"/>
</dbReference>
<comment type="caution">
    <text evidence="2">The sequence shown here is derived from an EMBL/GenBank/DDBJ whole genome shotgun (WGS) entry which is preliminary data.</text>
</comment>
<accession>A0A495IZW1</accession>
<evidence type="ECO:0000313" key="3">
    <source>
        <dbReference type="Proteomes" id="UP000268007"/>
    </source>
</evidence>
<proteinExistence type="predicted"/>
<dbReference type="OrthoDB" id="6638511at2"/>
<evidence type="ECO:0000259" key="1">
    <source>
        <dbReference type="Pfam" id="PF00535"/>
    </source>
</evidence>
<keyword evidence="3" id="KW-1185">Reference proteome</keyword>